<sequence>MSMAITVLGGGVTGLSTAWYLAQRLPSTVAIRLIEGSSRLGGWVRTDKRQSGGTSFIAEKGPRTLRTGHSREALAVLELVDDLGLRSDVVMAPKLSAAARNRYIYYDGELNCMPTGLGSLITGLPPVVRCLPKGIWHDLTTKKNAPADSSDESIHDFVSRRFGQQVDDNLSSAVMHGIYATDTKELSARALLYPFWLADHTGKTGVLRGLRRVAKLSRARNAQFAVRDAEERYSITKRRMQNPEFWESINDASMYSFRDGMQTLTDRLTSRLSAFPNVEIITGQPAMEARLGADGNAEIQLANGTVVRAQHVINTLPLHHVRSLFAGGPSNALLDDTPYASVAVVNVTYPKKNITPVDGFGYL</sequence>
<dbReference type="EMBL" id="JANBPG010001289">
    <property type="protein sequence ID" value="KAJ1890720.1"/>
    <property type="molecule type" value="Genomic_DNA"/>
</dbReference>
<name>A0ACC1I9X5_9FUNG</name>
<dbReference type="Proteomes" id="UP001150581">
    <property type="component" value="Unassembled WGS sequence"/>
</dbReference>
<reference evidence="1" key="1">
    <citation type="submission" date="2022-07" db="EMBL/GenBank/DDBJ databases">
        <title>Phylogenomic reconstructions and comparative analyses of Kickxellomycotina fungi.</title>
        <authorList>
            <person name="Reynolds N.K."/>
            <person name="Stajich J.E."/>
            <person name="Barry K."/>
            <person name="Grigoriev I.V."/>
            <person name="Crous P."/>
            <person name="Smith M.E."/>
        </authorList>
    </citation>
    <scope>NUCLEOTIDE SEQUENCE</scope>
    <source>
        <strain evidence="1">Benny 63K</strain>
    </source>
</reference>
<protein>
    <submittedName>
        <fullName evidence="1">Oxygen-dependent protoporphyrinogen oxidase</fullName>
    </submittedName>
</protein>
<organism evidence="1 2">
    <name type="scientific">Kickxella alabastrina</name>
    <dbReference type="NCBI Taxonomy" id="61397"/>
    <lineage>
        <taxon>Eukaryota</taxon>
        <taxon>Fungi</taxon>
        <taxon>Fungi incertae sedis</taxon>
        <taxon>Zoopagomycota</taxon>
        <taxon>Kickxellomycotina</taxon>
        <taxon>Kickxellomycetes</taxon>
        <taxon>Kickxellales</taxon>
        <taxon>Kickxellaceae</taxon>
        <taxon>Kickxella</taxon>
    </lineage>
</organism>
<feature type="non-terminal residue" evidence="1">
    <location>
        <position position="363"/>
    </location>
</feature>
<keyword evidence="2" id="KW-1185">Reference proteome</keyword>
<gene>
    <name evidence="1" type="primary">HEM14_1</name>
    <name evidence="1" type="ORF">LPJ66_007317</name>
</gene>
<accession>A0ACC1I9X5</accession>
<comment type="caution">
    <text evidence="1">The sequence shown here is derived from an EMBL/GenBank/DDBJ whole genome shotgun (WGS) entry which is preliminary data.</text>
</comment>
<proteinExistence type="predicted"/>
<evidence type="ECO:0000313" key="2">
    <source>
        <dbReference type="Proteomes" id="UP001150581"/>
    </source>
</evidence>
<evidence type="ECO:0000313" key="1">
    <source>
        <dbReference type="EMBL" id="KAJ1890720.1"/>
    </source>
</evidence>